<proteinExistence type="predicted"/>
<evidence type="ECO:0000313" key="1">
    <source>
        <dbReference type="EMBL" id="MFC2998076.1"/>
    </source>
</evidence>
<comment type="caution">
    <text evidence="2">The sequence shown here is derived from an EMBL/GenBank/DDBJ whole genome shotgun (WGS) entry which is preliminary data.</text>
</comment>
<accession>A0A371YL19</accession>
<dbReference type="EMBL" id="PYIX02000042">
    <property type="protein sequence ID" value="RFC82140.1"/>
    <property type="molecule type" value="Genomic_DNA"/>
</dbReference>
<reference evidence="1" key="1">
    <citation type="journal article" date="2014" name="Int. J. Syst. Evol. Microbiol.">
        <title>Complete genome of a new Firmicutes species belonging to the dominant human colonic microbiota ('Ruminococcus bicirculans') reveals two chromosomes and a selective capacity to utilize plant glucans.</title>
        <authorList>
            <consortium name="NISC Comparative Sequencing Program"/>
            <person name="Wegmann U."/>
            <person name="Louis P."/>
            <person name="Goesmann A."/>
            <person name="Henrissat B."/>
            <person name="Duncan S.H."/>
            <person name="Flint H.J."/>
        </authorList>
    </citation>
    <scope>NUCLEOTIDE SEQUENCE</scope>
    <source>
        <strain evidence="1">KCTC 62575</strain>
    </source>
</reference>
<dbReference type="EMBL" id="JBHRSF010000162">
    <property type="protein sequence ID" value="MFC2998076.1"/>
    <property type="molecule type" value="Genomic_DNA"/>
</dbReference>
<evidence type="ECO:0008006" key="5">
    <source>
        <dbReference type="Google" id="ProtNLM"/>
    </source>
</evidence>
<keyword evidence="4" id="KW-1185">Reference proteome</keyword>
<dbReference type="OrthoDB" id="2656750at2"/>
<reference evidence="1" key="4">
    <citation type="submission" date="2024-09" db="EMBL/GenBank/DDBJ databases">
        <authorList>
            <person name="Sun Q."/>
            <person name="Mori K."/>
        </authorList>
    </citation>
    <scope>NUCLEOTIDE SEQUENCE</scope>
    <source>
        <strain evidence="1">KCTC 62575</strain>
    </source>
</reference>
<evidence type="ECO:0000313" key="4">
    <source>
        <dbReference type="Proteomes" id="UP001595455"/>
    </source>
</evidence>
<dbReference type="Proteomes" id="UP001595455">
    <property type="component" value="Unassembled WGS sequence"/>
</dbReference>
<evidence type="ECO:0000313" key="2">
    <source>
        <dbReference type="EMBL" id="RFC82140.1"/>
    </source>
</evidence>
<reference evidence="4" key="3">
    <citation type="journal article" date="2019" name="Int. J. Syst. Evol. Microbiol.">
        <title>The Global Catalogue of Microorganisms (GCM) 10K type strain sequencing project: providing services to taxonomists for standard genome sequencing and annotation.</title>
        <authorList>
            <consortium name="The Broad Institute Genomics Platform"/>
            <consortium name="The Broad Institute Genome Sequencing Center for Infectious Disease"/>
            <person name="Wu L."/>
            <person name="Ma J."/>
        </authorList>
    </citation>
    <scope>NUCLEOTIDE SEQUENCE [LARGE SCALE GENOMIC DNA]</scope>
    <source>
        <strain evidence="4">KCTC 62575</strain>
    </source>
</reference>
<protein>
    <recommendedName>
        <fullName evidence="5">SinR family protein</fullName>
    </recommendedName>
</protein>
<sequence>MKVYQINYDLRKQRNYDELYEKIRSLGNWCHPLESCWLIVSEKTPSQIAEELFKVMDGNDGLLVTRLQNEAAWYNLDSKGMKDVTTWLKENLGKAS</sequence>
<name>A0A371YL19_9GAMM</name>
<dbReference type="AlphaFoldDB" id="A0A371YL19"/>
<evidence type="ECO:0000313" key="3">
    <source>
        <dbReference type="Proteomes" id="UP000240957"/>
    </source>
</evidence>
<gene>
    <name evidence="1" type="ORF">ACFODO_23045</name>
    <name evidence="2" type="ORF">C9E89_018160</name>
</gene>
<dbReference type="RefSeq" id="WP_057081899.1">
    <property type="nucleotide sequence ID" value="NZ_JBHRSF010000162.1"/>
</dbReference>
<organism evidence="2 3">
    <name type="scientific">Acinetobacter sichuanensis</name>
    <dbReference type="NCBI Taxonomy" id="2136183"/>
    <lineage>
        <taxon>Bacteria</taxon>
        <taxon>Pseudomonadati</taxon>
        <taxon>Pseudomonadota</taxon>
        <taxon>Gammaproteobacteria</taxon>
        <taxon>Moraxellales</taxon>
        <taxon>Moraxellaceae</taxon>
        <taxon>Acinetobacter</taxon>
    </lineage>
</organism>
<dbReference type="Proteomes" id="UP000240957">
    <property type="component" value="Unassembled WGS sequence"/>
</dbReference>
<reference evidence="2 3" key="2">
    <citation type="submission" date="2018-08" db="EMBL/GenBank/DDBJ databases">
        <title>The draft genome of Acinetobacter sichuanensis strain WCHAc060041.</title>
        <authorList>
            <person name="Qin J."/>
            <person name="Feng Y."/>
            <person name="Zong Z."/>
        </authorList>
    </citation>
    <scope>NUCLEOTIDE SEQUENCE [LARGE SCALE GENOMIC DNA]</scope>
    <source>
        <strain evidence="2 3">WCHAc060041</strain>
    </source>
</reference>